<dbReference type="STRING" id="285458.BGM19_35875"/>
<sequence>MTTLTPAPSITIRPVRADGLDTYFDLTLLVDLRVPADQLPALKKTIAAALRAESGPFTHGLNHFLFAETADGTLVGAVHVGPAQ</sequence>
<name>A0A1E5P1B0_9ACTN</name>
<dbReference type="RefSeq" id="WP_069925194.1">
    <property type="nucleotide sequence ID" value="NZ_MEHI01000001.1"/>
</dbReference>
<dbReference type="AlphaFoldDB" id="A0A1E5P1B0"/>
<proteinExistence type="predicted"/>
<gene>
    <name evidence="1" type="ORF">AS594_01000</name>
</gene>
<keyword evidence="2" id="KW-1185">Reference proteome</keyword>
<evidence type="ECO:0000313" key="2">
    <source>
        <dbReference type="Proteomes" id="UP000095759"/>
    </source>
</evidence>
<protein>
    <recommendedName>
        <fullName evidence="3">GNAT family N-acetyltransferase</fullName>
    </recommendedName>
</protein>
<dbReference type="EMBL" id="MEHJ01000001">
    <property type="protein sequence ID" value="OEJ23292.1"/>
    <property type="molecule type" value="Genomic_DNA"/>
</dbReference>
<evidence type="ECO:0008006" key="3">
    <source>
        <dbReference type="Google" id="ProtNLM"/>
    </source>
</evidence>
<organism evidence="1 2">
    <name type="scientific">Streptomyces agglomeratus</name>
    <dbReference type="NCBI Taxonomy" id="285458"/>
    <lineage>
        <taxon>Bacteria</taxon>
        <taxon>Bacillati</taxon>
        <taxon>Actinomycetota</taxon>
        <taxon>Actinomycetes</taxon>
        <taxon>Kitasatosporales</taxon>
        <taxon>Streptomycetaceae</taxon>
        <taxon>Streptomyces</taxon>
    </lineage>
</organism>
<reference evidence="1 2" key="1">
    <citation type="submission" date="2016-08" db="EMBL/GenBank/DDBJ databases">
        <title>Complete genome sequence of Streptomyces agglomeratus strain 6-3-2, a novel anti-MRSA actinomycete isolated from Wuli of Tebit, China.</title>
        <authorList>
            <person name="Chen X."/>
        </authorList>
    </citation>
    <scope>NUCLEOTIDE SEQUENCE [LARGE SCALE GENOMIC DNA]</scope>
    <source>
        <strain evidence="1 2">6-3-2</strain>
    </source>
</reference>
<evidence type="ECO:0000313" key="1">
    <source>
        <dbReference type="EMBL" id="OEJ23292.1"/>
    </source>
</evidence>
<comment type="caution">
    <text evidence="1">The sequence shown here is derived from an EMBL/GenBank/DDBJ whole genome shotgun (WGS) entry which is preliminary data.</text>
</comment>
<dbReference type="OrthoDB" id="4193980at2"/>
<accession>A0A1E5P1B0</accession>
<dbReference type="Proteomes" id="UP000095759">
    <property type="component" value="Unassembled WGS sequence"/>
</dbReference>